<keyword evidence="2" id="KW-1185">Reference proteome</keyword>
<gene>
    <name evidence="1" type="ORF">ASPCADRAFT_202675</name>
</gene>
<dbReference type="VEuPathDB" id="FungiDB:ASPCADRAFT_202675"/>
<sequence length="94" mass="10705">MGQTPSISLPLQEIPTPIMHMTQTCIPTNPIIFFKLYVHDVSARSFVIHLPDDYLAPDFVPKPLDRLTPWKKQGNETCIQPHVALRMNVPSKLK</sequence>
<dbReference type="AlphaFoldDB" id="A0A1R3S294"/>
<dbReference type="Proteomes" id="UP000188318">
    <property type="component" value="Unassembled WGS sequence"/>
</dbReference>
<reference evidence="2" key="1">
    <citation type="journal article" date="2017" name="Genome Biol.">
        <title>Comparative genomics reveals high biological diversity and specific adaptations in the industrially and medically important fungal genus Aspergillus.</title>
        <authorList>
            <person name="de Vries R.P."/>
            <person name="Riley R."/>
            <person name="Wiebenga A."/>
            <person name="Aguilar-Osorio G."/>
            <person name="Amillis S."/>
            <person name="Uchima C.A."/>
            <person name="Anderluh G."/>
            <person name="Asadollahi M."/>
            <person name="Askin M."/>
            <person name="Barry K."/>
            <person name="Battaglia E."/>
            <person name="Bayram O."/>
            <person name="Benocci T."/>
            <person name="Braus-Stromeyer S.A."/>
            <person name="Caldana C."/>
            <person name="Canovas D."/>
            <person name="Cerqueira G.C."/>
            <person name="Chen F."/>
            <person name="Chen W."/>
            <person name="Choi C."/>
            <person name="Clum A."/>
            <person name="Dos Santos R.A."/>
            <person name="Damasio A.R."/>
            <person name="Diallinas G."/>
            <person name="Emri T."/>
            <person name="Fekete E."/>
            <person name="Flipphi M."/>
            <person name="Freyberg S."/>
            <person name="Gallo A."/>
            <person name="Gournas C."/>
            <person name="Habgood R."/>
            <person name="Hainaut M."/>
            <person name="Harispe M.L."/>
            <person name="Henrissat B."/>
            <person name="Hilden K.S."/>
            <person name="Hope R."/>
            <person name="Hossain A."/>
            <person name="Karabika E."/>
            <person name="Karaffa L."/>
            <person name="Karanyi Z."/>
            <person name="Krasevec N."/>
            <person name="Kuo A."/>
            <person name="Kusch H."/>
            <person name="LaButti K."/>
            <person name="Lagendijk E.L."/>
            <person name="Lapidus A."/>
            <person name="Levasseur A."/>
            <person name="Lindquist E."/>
            <person name="Lipzen A."/>
            <person name="Logrieco A.F."/>
            <person name="MacCabe A."/>
            <person name="Maekelae M.R."/>
            <person name="Malavazi I."/>
            <person name="Melin P."/>
            <person name="Meyer V."/>
            <person name="Mielnichuk N."/>
            <person name="Miskei M."/>
            <person name="Molnar A.P."/>
            <person name="Mule G."/>
            <person name="Ngan C.Y."/>
            <person name="Orejas M."/>
            <person name="Orosz E."/>
            <person name="Ouedraogo J.P."/>
            <person name="Overkamp K.M."/>
            <person name="Park H.-S."/>
            <person name="Perrone G."/>
            <person name="Piumi F."/>
            <person name="Punt P.J."/>
            <person name="Ram A.F."/>
            <person name="Ramon A."/>
            <person name="Rauscher S."/>
            <person name="Record E."/>
            <person name="Riano-Pachon D.M."/>
            <person name="Robert V."/>
            <person name="Roehrig J."/>
            <person name="Ruller R."/>
            <person name="Salamov A."/>
            <person name="Salih N.S."/>
            <person name="Samson R.A."/>
            <person name="Sandor E."/>
            <person name="Sanguinetti M."/>
            <person name="Schuetze T."/>
            <person name="Sepcic K."/>
            <person name="Shelest E."/>
            <person name="Sherlock G."/>
            <person name="Sophianopoulou V."/>
            <person name="Squina F.M."/>
            <person name="Sun H."/>
            <person name="Susca A."/>
            <person name="Todd R.B."/>
            <person name="Tsang A."/>
            <person name="Unkles S.E."/>
            <person name="van de Wiele N."/>
            <person name="van Rossen-Uffink D."/>
            <person name="Oliveira J.V."/>
            <person name="Vesth T.C."/>
            <person name="Visser J."/>
            <person name="Yu J.-H."/>
            <person name="Zhou M."/>
            <person name="Andersen M.R."/>
            <person name="Archer D.B."/>
            <person name="Baker S.E."/>
            <person name="Benoit I."/>
            <person name="Brakhage A.A."/>
            <person name="Braus G.H."/>
            <person name="Fischer R."/>
            <person name="Frisvad J.C."/>
            <person name="Goldman G.H."/>
            <person name="Houbraken J."/>
            <person name="Oakley B."/>
            <person name="Pocsi I."/>
            <person name="Scazzocchio C."/>
            <person name="Seiboth B."/>
            <person name="vanKuyk P.A."/>
            <person name="Wortman J."/>
            <person name="Dyer P.S."/>
            <person name="Grigoriev I.V."/>
        </authorList>
    </citation>
    <scope>NUCLEOTIDE SEQUENCE [LARGE SCALE GENOMIC DNA]</scope>
    <source>
        <strain evidence="2">ITEM 5010</strain>
    </source>
</reference>
<dbReference type="EMBL" id="KV907493">
    <property type="protein sequence ID" value="OOG00849.1"/>
    <property type="molecule type" value="Genomic_DNA"/>
</dbReference>
<proteinExistence type="predicted"/>
<name>A0A1R3S294_ASPC5</name>
<protein>
    <submittedName>
        <fullName evidence="1">Uncharacterized protein</fullName>
    </submittedName>
</protein>
<organism evidence="1 2">
    <name type="scientific">Aspergillus carbonarius (strain ITEM 5010)</name>
    <dbReference type="NCBI Taxonomy" id="602072"/>
    <lineage>
        <taxon>Eukaryota</taxon>
        <taxon>Fungi</taxon>
        <taxon>Dikarya</taxon>
        <taxon>Ascomycota</taxon>
        <taxon>Pezizomycotina</taxon>
        <taxon>Eurotiomycetes</taxon>
        <taxon>Eurotiomycetidae</taxon>
        <taxon>Eurotiales</taxon>
        <taxon>Aspergillaceae</taxon>
        <taxon>Aspergillus</taxon>
        <taxon>Aspergillus subgen. Circumdati</taxon>
    </lineage>
</organism>
<accession>A0A1R3S294</accession>
<evidence type="ECO:0000313" key="1">
    <source>
        <dbReference type="EMBL" id="OOG00849.1"/>
    </source>
</evidence>
<evidence type="ECO:0000313" key="2">
    <source>
        <dbReference type="Proteomes" id="UP000188318"/>
    </source>
</evidence>